<dbReference type="AlphaFoldDB" id="A0AAN9V1P7"/>
<comment type="caution">
    <text evidence="3">The sequence shown here is derived from an EMBL/GenBank/DDBJ whole genome shotgun (WGS) entry which is preliminary data.</text>
</comment>
<dbReference type="Pfam" id="PF20150">
    <property type="entry name" value="2EXR"/>
    <property type="match status" value="1"/>
</dbReference>
<feature type="region of interest" description="Disordered" evidence="1">
    <location>
        <begin position="1"/>
        <end position="23"/>
    </location>
</feature>
<evidence type="ECO:0000256" key="1">
    <source>
        <dbReference type="SAM" id="MobiDB-lite"/>
    </source>
</evidence>
<feature type="compositionally biased region" description="Basic and acidic residues" evidence="1">
    <location>
        <begin position="8"/>
        <end position="17"/>
    </location>
</feature>
<evidence type="ECO:0000313" key="4">
    <source>
        <dbReference type="Proteomes" id="UP001320420"/>
    </source>
</evidence>
<feature type="domain" description="2EXR" evidence="2">
    <location>
        <begin position="36"/>
        <end position="117"/>
    </location>
</feature>
<dbReference type="InterPro" id="IPR045518">
    <property type="entry name" value="2EXR"/>
</dbReference>
<gene>
    <name evidence="3" type="ORF">SLS62_000452</name>
</gene>
<sequence length="261" mass="28498">MPGAMHTKSFDAGRPNHDSSQSDMGFTVVQGRNDGFHPFPRLPPEIRQEIWLQAQLDANEDARVCIYRHERFQALEAPLVYPHSFSSALQSANREARHVALSHRPSPRPFDPSRDTLYVQRCQFGPFAVAYTYQHGPCSWVGKIRHLALALGVADRRGAFRLLTKGYKPALETISFVFPSASASASDSGRVVVINAKDDVFSATVAAGCLTPPRLAPLASAALDSIVIKTDDGTARNAEGAIRPSGIGRTKTAREYCKPPT</sequence>
<dbReference type="EMBL" id="JAKJXP020000002">
    <property type="protein sequence ID" value="KAK7757437.1"/>
    <property type="molecule type" value="Genomic_DNA"/>
</dbReference>
<reference evidence="3 4" key="1">
    <citation type="submission" date="2024-02" db="EMBL/GenBank/DDBJ databases">
        <title>De novo assembly and annotation of 12 fungi associated with fruit tree decline syndrome in Ontario, Canada.</title>
        <authorList>
            <person name="Sulman M."/>
            <person name="Ellouze W."/>
            <person name="Ilyukhin E."/>
        </authorList>
    </citation>
    <scope>NUCLEOTIDE SEQUENCE [LARGE SCALE GENOMIC DNA]</scope>
    <source>
        <strain evidence="3 4">M11/M66-122</strain>
    </source>
</reference>
<accession>A0AAN9V1P7</accession>
<evidence type="ECO:0000259" key="2">
    <source>
        <dbReference type="Pfam" id="PF20150"/>
    </source>
</evidence>
<dbReference type="Proteomes" id="UP001320420">
    <property type="component" value="Unassembled WGS sequence"/>
</dbReference>
<protein>
    <recommendedName>
        <fullName evidence="2">2EXR domain-containing protein</fullName>
    </recommendedName>
</protein>
<proteinExistence type="predicted"/>
<keyword evidence="4" id="KW-1185">Reference proteome</keyword>
<organism evidence="3 4">
    <name type="scientific">Diatrype stigma</name>
    <dbReference type="NCBI Taxonomy" id="117547"/>
    <lineage>
        <taxon>Eukaryota</taxon>
        <taxon>Fungi</taxon>
        <taxon>Dikarya</taxon>
        <taxon>Ascomycota</taxon>
        <taxon>Pezizomycotina</taxon>
        <taxon>Sordariomycetes</taxon>
        <taxon>Xylariomycetidae</taxon>
        <taxon>Xylariales</taxon>
        <taxon>Diatrypaceae</taxon>
        <taxon>Diatrype</taxon>
    </lineage>
</organism>
<name>A0AAN9V1P7_9PEZI</name>
<evidence type="ECO:0000313" key="3">
    <source>
        <dbReference type="EMBL" id="KAK7757437.1"/>
    </source>
</evidence>